<sequence length="251" mass="28998">MTTPRRIRFRNRKSNSIQNVPSISIPSQVFGNTQSINAILPPRVPTPLPRMSGKDKMEKLRKYKGNMFTFRYILAHILNEQKKQESKGKNNDYSLVAIMKEEHDAREYYGKKNQHMSLGKETRNENVEFETHLIHVDFQNPEGYRELNDLCIASIKVLMTDNTLDSKTLNAIKYFKSNCAKKANKRLMRHFDNQCTVGVSVFEYNGDEQTIKTMCLKAYDDLGLQHQAQFIILFVGTIFVLVILGKLSKTL</sequence>
<dbReference type="AlphaFoldDB" id="A0A8S1EGA6"/>
<feature type="transmembrane region" description="Helical" evidence="1">
    <location>
        <begin position="230"/>
        <end position="248"/>
    </location>
</feature>
<comment type="caution">
    <text evidence="2">The sequence shown here is derived from an EMBL/GenBank/DDBJ whole genome shotgun (WGS) entry which is preliminary data.</text>
</comment>
<dbReference type="EMBL" id="CADEPM010000002">
    <property type="protein sequence ID" value="CAB3399176.1"/>
    <property type="molecule type" value="Genomic_DNA"/>
</dbReference>
<reference evidence="2 3" key="1">
    <citation type="submission" date="2020-04" db="EMBL/GenBank/DDBJ databases">
        <authorList>
            <person name="Laetsch R D."/>
            <person name="Stevens L."/>
            <person name="Kumar S."/>
            <person name="Blaxter L. M."/>
        </authorList>
    </citation>
    <scope>NUCLEOTIDE SEQUENCE [LARGE SCALE GENOMIC DNA]</scope>
</reference>
<evidence type="ECO:0000313" key="2">
    <source>
        <dbReference type="EMBL" id="CAB3399176.1"/>
    </source>
</evidence>
<evidence type="ECO:0000256" key="1">
    <source>
        <dbReference type="SAM" id="Phobius"/>
    </source>
</evidence>
<accession>A0A8S1EGA6</accession>
<proteinExistence type="predicted"/>
<evidence type="ECO:0000313" key="3">
    <source>
        <dbReference type="Proteomes" id="UP000494206"/>
    </source>
</evidence>
<keyword evidence="1" id="KW-1133">Transmembrane helix</keyword>
<dbReference type="Proteomes" id="UP000494206">
    <property type="component" value="Unassembled WGS sequence"/>
</dbReference>
<organism evidence="2 3">
    <name type="scientific">Caenorhabditis bovis</name>
    <dbReference type="NCBI Taxonomy" id="2654633"/>
    <lineage>
        <taxon>Eukaryota</taxon>
        <taxon>Metazoa</taxon>
        <taxon>Ecdysozoa</taxon>
        <taxon>Nematoda</taxon>
        <taxon>Chromadorea</taxon>
        <taxon>Rhabditida</taxon>
        <taxon>Rhabditina</taxon>
        <taxon>Rhabditomorpha</taxon>
        <taxon>Rhabditoidea</taxon>
        <taxon>Rhabditidae</taxon>
        <taxon>Peloderinae</taxon>
        <taxon>Caenorhabditis</taxon>
    </lineage>
</organism>
<keyword evidence="3" id="KW-1185">Reference proteome</keyword>
<gene>
    <name evidence="2" type="ORF">CBOVIS_LOCUS2342</name>
</gene>
<name>A0A8S1EGA6_9PELO</name>
<keyword evidence="1" id="KW-0812">Transmembrane</keyword>
<keyword evidence="1" id="KW-0472">Membrane</keyword>
<protein>
    <submittedName>
        <fullName evidence="2">Uncharacterized protein</fullName>
    </submittedName>
</protein>